<protein>
    <submittedName>
        <fullName evidence="2">Uncharacterized protein</fullName>
    </submittedName>
</protein>
<evidence type="ECO:0000313" key="2">
    <source>
        <dbReference type="EMBL" id="KAK5968168.1"/>
    </source>
</evidence>
<reference evidence="2 3" key="1">
    <citation type="submission" date="2019-10" db="EMBL/GenBank/DDBJ databases">
        <title>Assembly and Annotation for the nematode Trichostrongylus colubriformis.</title>
        <authorList>
            <person name="Martin J."/>
        </authorList>
    </citation>
    <scope>NUCLEOTIDE SEQUENCE [LARGE SCALE GENOMIC DNA]</scope>
    <source>
        <strain evidence="2">G859</strain>
        <tissue evidence="2">Whole worm</tissue>
    </source>
</reference>
<keyword evidence="3" id="KW-1185">Reference proteome</keyword>
<evidence type="ECO:0000256" key="1">
    <source>
        <dbReference type="SAM" id="MobiDB-lite"/>
    </source>
</evidence>
<comment type="caution">
    <text evidence="2">The sequence shown here is derived from an EMBL/GenBank/DDBJ whole genome shotgun (WGS) entry which is preliminary data.</text>
</comment>
<dbReference type="Proteomes" id="UP001331761">
    <property type="component" value="Unassembled WGS sequence"/>
</dbReference>
<accession>A0AAN8FPP4</accession>
<feature type="compositionally biased region" description="Basic and acidic residues" evidence="1">
    <location>
        <begin position="120"/>
        <end position="187"/>
    </location>
</feature>
<organism evidence="2 3">
    <name type="scientific">Trichostrongylus colubriformis</name>
    <name type="common">Black scour worm</name>
    <dbReference type="NCBI Taxonomy" id="6319"/>
    <lineage>
        <taxon>Eukaryota</taxon>
        <taxon>Metazoa</taxon>
        <taxon>Ecdysozoa</taxon>
        <taxon>Nematoda</taxon>
        <taxon>Chromadorea</taxon>
        <taxon>Rhabditida</taxon>
        <taxon>Rhabditina</taxon>
        <taxon>Rhabditomorpha</taxon>
        <taxon>Strongyloidea</taxon>
        <taxon>Trichostrongylidae</taxon>
        <taxon>Trichostrongylus</taxon>
    </lineage>
</organism>
<evidence type="ECO:0000313" key="3">
    <source>
        <dbReference type="Proteomes" id="UP001331761"/>
    </source>
</evidence>
<name>A0AAN8FPP4_TRICO</name>
<feature type="region of interest" description="Disordered" evidence="1">
    <location>
        <begin position="120"/>
        <end position="195"/>
    </location>
</feature>
<dbReference type="EMBL" id="WIXE01021675">
    <property type="protein sequence ID" value="KAK5968168.1"/>
    <property type="molecule type" value="Genomic_DNA"/>
</dbReference>
<gene>
    <name evidence="2" type="ORF">GCK32_011028</name>
</gene>
<dbReference type="AlphaFoldDB" id="A0AAN8FPP4"/>
<proteinExistence type="predicted"/>
<sequence length="195" mass="23016">MALEMSRPRDISSAISAVEAISAEAKRTIYQNVLLPLIEHSTFDIIIEDREKREKFLIVFERNCESDRSFNLHYAIEKEWESDNGEKDVSFKGLDRLRERKHRLHANKARLEQERRQLQGQLKREGEKKHSNPENETRQEDNNREIKGGKTHDRQRERKDDGNRPRSRRQAEEDSGQARDRSKRGEARNGGLSRR</sequence>